<dbReference type="InterPro" id="IPR022655">
    <property type="entry name" value="DUF1553"/>
</dbReference>
<keyword evidence="6" id="KW-1185">Reference proteome</keyword>
<dbReference type="Pfam" id="PF07583">
    <property type="entry name" value="PSCyt2"/>
    <property type="match status" value="1"/>
</dbReference>
<sequence length="757" mass="85745" precursor="true">MLSAMRIRFYPLVIVAFCCQSTLSAEVNFETEVAPLIIKRCLECHQDRSRSGGLSLSSLESFSEGGDSGAVVDDDSPLSSYLLERIQAGDMPPKQRGISQQLPEDEIAILQAWVAAGATWPAARELDLYEATSSVRAGRDWWSLQAVKRPTPPDPSQLAGGQKPVRFSNAIDLFIQQKLRNAGLQAAPRAEPEILLRRLTADTIGLPPTAEEIAQLETDSGSNAWSTLVDRYLASPQFGERWARHWLDIARFAESSGYERDQTKPFAWKYRDWVVDAINSDMPYDEFVVLQLAGDEIPARDERSLAATGFMRLGTWNDEPNDPEDYAFERLEDLVHTTSSAFLGMTVKCARCHDHKFDPIPQLDYYRMASIFWPGPIQARDRKWLGGPTDEELDAQEILAWTDITQSPAPLHLLKDGDRQRPLEEVVPAVLTLVPDLFRELDAPTPKAKGTQRRLQFAKWIASPENPLTARVIVNRIWQNYMGQGLVRSPNNFGFTGEQPTHPDMLDWLATELVDSGWSLKHIHRLILNSETYRQSSNHQNFDEYSQRDYDNRLWWRAERRRRDAESLRDALLVATGELDSRRGGPSFIPSVSQAALEGLSQREAAWNASPQAEQMRRSLYTFMQRSLLPPLMTTFDLCDSTLSNAKRDVTTVAPQALAMLNNQFVQDRSQALAGRVLAEYAEPESRVHALWGAVLQRVPEEWEVRAGTEYLERQRQRIEEAEVRNLEVEESTNHEMLALASLSLILFNSNEFAYVD</sequence>
<feature type="signal peptide" evidence="1">
    <location>
        <begin position="1"/>
        <end position="25"/>
    </location>
</feature>
<dbReference type="PANTHER" id="PTHR35889">
    <property type="entry name" value="CYCLOINULO-OLIGOSACCHARIDE FRUCTANOTRANSFERASE-RELATED"/>
    <property type="match status" value="1"/>
</dbReference>
<dbReference type="Pfam" id="PF07635">
    <property type="entry name" value="PSCyt1"/>
    <property type="match status" value="1"/>
</dbReference>
<reference evidence="5 6" key="1">
    <citation type="submission" date="2019-02" db="EMBL/GenBank/DDBJ databases">
        <title>Deep-cultivation of Planctomycetes and their phenomic and genomic characterization uncovers novel biology.</title>
        <authorList>
            <person name="Wiegand S."/>
            <person name="Jogler M."/>
            <person name="Boedeker C."/>
            <person name="Pinto D."/>
            <person name="Vollmers J."/>
            <person name="Rivas-Marin E."/>
            <person name="Kohn T."/>
            <person name="Peeters S.H."/>
            <person name="Heuer A."/>
            <person name="Rast P."/>
            <person name="Oberbeckmann S."/>
            <person name="Bunk B."/>
            <person name="Jeske O."/>
            <person name="Meyerdierks A."/>
            <person name="Storesund J.E."/>
            <person name="Kallscheuer N."/>
            <person name="Luecker S."/>
            <person name="Lage O.M."/>
            <person name="Pohl T."/>
            <person name="Merkel B.J."/>
            <person name="Hornburger P."/>
            <person name="Mueller R.-W."/>
            <person name="Bruemmer F."/>
            <person name="Labrenz M."/>
            <person name="Spormann A.M."/>
            <person name="Op den Camp H."/>
            <person name="Overmann J."/>
            <person name="Amann R."/>
            <person name="Jetten M.S.M."/>
            <person name="Mascher T."/>
            <person name="Medema M.H."/>
            <person name="Devos D.P."/>
            <person name="Kaster A.-K."/>
            <person name="Ovreas L."/>
            <person name="Rohde M."/>
            <person name="Galperin M.Y."/>
            <person name="Jogler C."/>
        </authorList>
    </citation>
    <scope>NUCLEOTIDE SEQUENCE [LARGE SCALE GENOMIC DNA]</scope>
    <source>
        <strain evidence="5 6">Q31a</strain>
    </source>
</reference>
<feature type="domain" description="DUF1549" evidence="2">
    <location>
        <begin position="171"/>
        <end position="372"/>
    </location>
</feature>
<keyword evidence="1" id="KW-0732">Signal</keyword>
<organism evidence="5 6">
    <name type="scientific">Aureliella helgolandensis</name>
    <dbReference type="NCBI Taxonomy" id="2527968"/>
    <lineage>
        <taxon>Bacteria</taxon>
        <taxon>Pseudomonadati</taxon>
        <taxon>Planctomycetota</taxon>
        <taxon>Planctomycetia</taxon>
        <taxon>Pirellulales</taxon>
        <taxon>Pirellulaceae</taxon>
        <taxon>Aureliella</taxon>
    </lineage>
</organism>
<dbReference type="RefSeq" id="WP_145080662.1">
    <property type="nucleotide sequence ID" value="NZ_CP036298.1"/>
</dbReference>
<gene>
    <name evidence="5" type="ORF">Q31a_38310</name>
</gene>
<dbReference type="KEGG" id="ahel:Q31a_38310"/>
<dbReference type="OrthoDB" id="127107at2"/>
<dbReference type="AlphaFoldDB" id="A0A518GA84"/>
<protein>
    <submittedName>
        <fullName evidence="5">Planctomycete cytochrome C</fullName>
    </submittedName>
</protein>
<evidence type="ECO:0000313" key="5">
    <source>
        <dbReference type="EMBL" id="QDV25505.1"/>
    </source>
</evidence>
<name>A0A518GA84_9BACT</name>
<evidence type="ECO:0000259" key="4">
    <source>
        <dbReference type="Pfam" id="PF07635"/>
    </source>
</evidence>
<evidence type="ECO:0000313" key="6">
    <source>
        <dbReference type="Proteomes" id="UP000318017"/>
    </source>
</evidence>
<evidence type="ECO:0000259" key="3">
    <source>
        <dbReference type="Pfam" id="PF07587"/>
    </source>
</evidence>
<dbReference type="InterPro" id="IPR011429">
    <property type="entry name" value="Cyt_c_Planctomycete-type"/>
</dbReference>
<feature type="domain" description="DUF1553" evidence="3">
    <location>
        <begin position="453"/>
        <end position="711"/>
    </location>
</feature>
<dbReference type="InterPro" id="IPR011444">
    <property type="entry name" value="DUF1549"/>
</dbReference>
<feature type="chain" id="PRO_5022114496" evidence="1">
    <location>
        <begin position="26"/>
        <end position="757"/>
    </location>
</feature>
<accession>A0A518GA84</accession>
<evidence type="ECO:0000259" key="2">
    <source>
        <dbReference type="Pfam" id="PF07583"/>
    </source>
</evidence>
<dbReference type="Proteomes" id="UP000318017">
    <property type="component" value="Chromosome"/>
</dbReference>
<proteinExistence type="predicted"/>
<dbReference type="Pfam" id="PF07587">
    <property type="entry name" value="PSD1"/>
    <property type="match status" value="1"/>
</dbReference>
<feature type="domain" description="Cytochrome C Planctomycete-type" evidence="4">
    <location>
        <begin position="41"/>
        <end position="94"/>
    </location>
</feature>
<dbReference type="EMBL" id="CP036298">
    <property type="protein sequence ID" value="QDV25505.1"/>
    <property type="molecule type" value="Genomic_DNA"/>
</dbReference>
<dbReference type="PANTHER" id="PTHR35889:SF3">
    <property type="entry name" value="F-BOX DOMAIN-CONTAINING PROTEIN"/>
    <property type="match status" value="1"/>
</dbReference>
<evidence type="ECO:0000256" key="1">
    <source>
        <dbReference type="SAM" id="SignalP"/>
    </source>
</evidence>